<dbReference type="InterPro" id="IPR018550">
    <property type="entry name" value="Lipid-A_deacylase-rel"/>
</dbReference>
<protein>
    <recommendedName>
        <fullName evidence="1">Lipid A deacylase</fullName>
        <ecNumber evidence="1">3.1.1.77</ecNumber>
    </recommendedName>
    <alternativeName>
        <fullName evidence="1">LPS 3-O-deacylase</fullName>
    </alternativeName>
    <alternativeName>
        <fullName evidence="1">Outer membrane enzyme</fullName>
    </alternativeName>
</protein>
<dbReference type="EMBL" id="CP137578">
    <property type="protein sequence ID" value="WOX29791.1"/>
    <property type="molecule type" value="Genomic_DNA"/>
</dbReference>
<dbReference type="PIRSF" id="PIRSF029681">
    <property type="entry name" value="PagL"/>
    <property type="match status" value="1"/>
</dbReference>
<keyword evidence="8" id="KW-1185">Reference proteome</keyword>
<evidence type="ECO:0000313" key="6">
    <source>
        <dbReference type="EMBL" id="WOX29791.1"/>
    </source>
</evidence>
<evidence type="ECO:0000313" key="7">
    <source>
        <dbReference type="Proteomes" id="UP000646877"/>
    </source>
</evidence>
<feature type="active site" description="Charge relay system" evidence="2">
    <location>
        <position position="147"/>
    </location>
</feature>
<reference evidence="6 8" key="2">
    <citation type="submission" date="2023-10" db="EMBL/GenBank/DDBJ databases">
        <title>To unveil natural product biosynthetic capacity in Pseudoalteromonas.</title>
        <authorList>
            <person name="Wang J."/>
        </authorList>
    </citation>
    <scope>NUCLEOTIDE SEQUENCE [LARGE SCALE GENOMIC DNA]</scope>
    <source>
        <strain evidence="6 8">DSM 15914</strain>
    </source>
</reference>
<comment type="subcellular location">
    <subcellularLocation>
        <location evidence="1">Cell outer membrane</location>
        <topology evidence="1">Multi-pass membrane protein</topology>
    </subcellularLocation>
</comment>
<feature type="active site" description="Charge relay system" evidence="2">
    <location>
        <position position="149"/>
    </location>
</feature>
<feature type="site" description="Critical for activity" evidence="3">
    <location>
        <position position="150"/>
    </location>
</feature>
<evidence type="ECO:0000256" key="2">
    <source>
        <dbReference type="PIRSR" id="PIRSR029681-1"/>
    </source>
</evidence>
<proteinExistence type="inferred from homology"/>
<name>A0A8I2H061_9GAMM</name>
<keyword evidence="4" id="KW-0732">Signal</keyword>
<keyword evidence="1 5" id="KW-0378">Hydrolase</keyword>
<sequence length="171" mass="19340">MRLVLFLLMLFVSTYSYASEVAVDYVMGEGDVKGLRLGYRPLHYSLADYGFGEGAYVYFELSTNYWEYGKPKRSDTTFAIALSPVLSVPLTEFAGKPVNFEFGIGMTYVSDTRFAGKDIGVHYQFEDRIGLSVNLNPNTKVGIRYLHYSNAGLSDHNPGLDFLNVFYVKRF</sequence>
<comment type="similarity">
    <text evidence="1">Belongs to the PagL family.</text>
</comment>
<comment type="subunit">
    <text evidence="1">Homodimer.</text>
</comment>
<evidence type="ECO:0000313" key="5">
    <source>
        <dbReference type="EMBL" id="NLR20726.1"/>
    </source>
</evidence>
<organism evidence="5 7">
    <name type="scientific">Pseudoalteromonas maricaloris</name>
    <dbReference type="NCBI Taxonomy" id="184924"/>
    <lineage>
        <taxon>Bacteria</taxon>
        <taxon>Pseudomonadati</taxon>
        <taxon>Pseudomonadota</taxon>
        <taxon>Gammaproteobacteria</taxon>
        <taxon>Alteromonadales</taxon>
        <taxon>Pseudoalteromonadaceae</taxon>
        <taxon>Pseudoalteromonas</taxon>
    </lineage>
</organism>
<keyword evidence="1" id="KW-0998">Cell outer membrane</keyword>
<dbReference type="Proteomes" id="UP000646877">
    <property type="component" value="Unassembled WGS sequence"/>
</dbReference>
<keyword evidence="1" id="KW-0472">Membrane</keyword>
<dbReference type="EC" id="3.1.1.77" evidence="1"/>
<evidence type="ECO:0000256" key="4">
    <source>
        <dbReference type="SAM" id="SignalP"/>
    </source>
</evidence>
<dbReference type="Proteomes" id="UP001304419">
    <property type="component" value="Chromosome 1"/>
</dbReference>
<evidence type="ECO:0000256" key="1">
    <source>
        <dbReference type="PIRNR" id="PIRNR029681"/>
    </source>
</evidence>
<accession>A0A8I2H061</accession>
<gene>
    <name evidence="5" type="ORF">F9Y85_05215</name>
    <name evidence="6" type="ORF">R5H13_05870</name>
</gene>
<dbReference type="AlphaFoldDB" id="A0A8I2H061"/>
<feature type="chain" id="PRO_5034478161" description="Lipid A deacylase" evidence="4">
    <location>
        <begin position="19"/>
        <end position="171"/>
    </location>
</feature>
<comment type="function">
    <text evidence="1">Has lipid A 3-O-deacylase activity. Hydrolyzes the ester bond at the 3 position of lipid A, a bioactive component of lipopolysaccharide (LPS), thereby releasing the primary fatty acyl moiety.</text>
</comment>
<comment type="catalytic activity">
    <reaction evidence="1">
        <text>a 3-(acyloxy)acyl derivative of bacterial toxin + H2O = a 3-hydroxyacyl derivative of bacterial toxin + a fatty acid + H(+)</text>
        <dbReference type="Rhea" id="RHEA:12032"/>
        <dbReference type="ChEBI" id="CHEBI:15377"/>
        <dbReference type="ChEBI" id="CHEBI:15378"/>
        <dbReference type="ChEBI" id="CHEBI:28868"/>
        <dbReference type="ChEBI" id="CHEBI:136853"/>
        <dbReference type="ChEBI" id="CHEBI:140675"/>
        <dbReference type="EC" id="3.1.1.77"/>
    </reaction>
</comment>
<dbReference type="RefSeq" id="WP_069022655.1">
    <property type="nucleotide sequence ID" value="NZ_CBCSDF010000002.1"/>
</dbReference>
<feature type="signal peptide" evidence="4">
    <location>
        <begin position="1"/>
        <end position="18"/>
    </location>
</feature>
<dbReference type="Gene3D" id="2.40.160.20">
    <property type="match status" value="1"/>
</dbReference>
<reference evidence="5" key="1">
    <citation type="submission" date="2019-10" db="EMBL/GenBank/DDBJ databases">
        <authorList>
            <person name="Paulsen S."/>
        </authorList>
    </citation>
    <scope>NUCLEOTIDE SEQUENCE</scope>
    <source>
        <strain evidence="5">LMG 19692</strain>
    </source>
</reference>
<evidence type="ECO:0000256" key="3">
    <source>
        <dbReference type="PIRSR" id="PIRSR029681-2"/>
    </source>
</evidence>
<evidence type="ECO:0000313" key="8">
    <source>
        <dbReference type="Proteomes" id="UP001304419"/>
    </source>
</evidence>
<dbReference type="Pfam" id="PF09411">
    <property type="entry name" value="PagL"/>
    <property type="match status" value="1"/>
</dbReference>
<dbReference type="GO" id="GO:0009279">
    <property type="term" value="C:cell outer membrane"/>
    <property type="evidence" value="ECO:0007669"/>
    <property type="project" value="UniProtKB-SubCell"/>
</dbReference>
<dbReference type="EMBL" id="WEIA01000002">
    <property type="protein sequence ID" value="NLR20726.1"/>
    <property type="molecule type" value="Genomic_DNA"/>
</dbReference>
<dbReference type="GO" id="GO:0050528">
    <property type="term" value="F:acyloxyacyl hydrolase activity"/>
    <property type="evidence" value="ECO:0007669"/>
    <property type="project" value="UniProtKB-EC"/>
</dbReference>
<feature type="active site" description="Charge relay system" evidence="2">
    <location>
        <position position="161"/>
    </location>
</feature>